<dbReference type="Gene3D" id="3.10.100.10">
    <property type="entry name" value="Mannose-Binding Protein A, subunit A"/>
    <property type="match status" value="1"/>
</dbReference>
<dbReference type="InterPro" id="IPR016186">
    <property type="entry name" value="C-type_lectin-like/link_sf"/>
</dbReference>
<protein>
    <recommendedName>
        <fullName evidence="1">C-type lectin domain-containing protein</fullName>
    </recommendedName>
</protein>
<sequence>MRYTKEQATPERKARVALSPYLAKNNTTQNKDMDIYTLHKEGEKGKSVAVHAATLDRQTEYPEMRVIGTIGSKTFYTTLNSTFQVRWDAARQICRQSGIQFAIFQSDAEFDFVRANVAPSSQLWIDASMREIETLTGRAAFVYGDGSDVSTKNVMIHPTNWVCLYFSADDHIFSGMCAEQRGVLCHMNNANGTISQ</sequence>
<organism evidence="2 3">
    <name type="scientific">Folsomia candida</name>
    <name type="common">Springtail</name>
    <dbReference type="NCBI Taxonomy" id="158441"/>
    <lineage>
        <taxon>Eukaryota</taxon>
        <taxon>Metazoa</taxon>
        <taxon>Ecdysozoa</taxon>
        <taxon>Arthropoda</taxon>
        <taxon>Hexapoda</taxon>
        <taxon>Collembola</taxon>
        <taxon>Entomobryomorpha</taxon>
        <taxon>Isotomoidea</taxon>
        <taxon>Isotomidae</taxon>
        <taxon>Proisotominae</taxon>
        <taxon>Folsomia</taxon>
    </lineage>
</organism>
<keyword evidence="3" id="KW-1185">Reference proteome</keyword>
<dbReference type="SUPFAM" id="SSF56436">
    <property type="entry name" value="C-type lectin-like"/>
    <property type="match status" value="1"/>
</dbReference>
<dbReference type="Pfam" id="PF00059">
    <property type="entry name" value="Lectin_C"/>
    <property type="match status" value="1"/>
</dbReference>
<dbReference type="InterPro" id="IPR001304">
    <property type="entry name" value="C-type_lectin-like"/>
</dbReference>
<evidence type="ECO:0000313" key="2">
    <source>
        <dbReference type="EMBL" id="OXA51083.1"/>
    </source>
</evidence>
<accession>A0A226E0M3</accession>
<dbReference type="EMBL" id="LNIX01000008">
    <property type="protein sequence ID" value="OXA51083.1"/>
    <property type="molecule type" value="Genomic_DNA"/>
</dbReference>
<gene>
    <name evidence="2" type="ORF">Fcan01_14425</name>
</gene>
<dbReference type="AlphaFoldDB" id="A0A226E0M3"/>
<dbReference type="Proteomes" id="UP000198287">
    <property type="component" value="Unassembled WGS sequence"/>
</dbReference>
<comment type="caution">
    <text evidence="2">The sequence shown here is derived from an EMBL/GenBank/DDBJ whole genome shotgun (WGS) entry which is preliminary data.</text>
</comment>
<dbReference type="InterPro" id="IPR016187">
    <property type="entry name" value="CTDL_fold"/>
</dbReference>
<name>A0A226E0M3_FOLCA</name>
<reference evidence="2 3" key="1">
    <citation type="submission" date="2015-12" db="EMBL/GenBank/DDBJ databases">
        <title>The genome of Folsomia candida.</title>
        <authorList>
            <person name="Faddeeva A."/>
            <person name="Derks M.F."/>
            <person name="Anvar Y."/>
            <person name="Smit S."/>
            <person name="Van Straalen N."/>
            <person name="Roelofs D."/>
        </authorList>
    </citation>
    <scope>NUCLEOTIDE SEQUENCE [LARGE SCALE GENOMIC DNA]</scope>
    <source>
        <strain evidence="2 3">VU population</strain>
        <tissue evidence="2">Whole body</tissue>
    </source>
</reference>
<dbReference type="CDD" id="cd00037">
    <property type="entry name" value="CLECT"/>
    <property type="match status" value="1"/>
</dbReference>
<evidence type="ECO:0000313" key="3">
    <source>
        <dbReference type="Proteomes" id="UP000198287"/>
    </source>
</evidence>
<feature type="domain" description="C-type lectin" evidence="1">
    <location>
        <begin position="70"/>
        <end position="186"/>
    </location>
</feature>
<evidence type="ECO:0000259" key="1">
    <source>
        <dbReference type="PROSITE" id="PS50041"/>
    </source>
</evidence>
<proteinExistence type="predicted"/>
<dbReference type="PROSITE" id="PS50041">
    <property type="entry name" value="C_TYPE_LECTIN_2"/>
    <property type="match status" value="1"/>
</dbReference>